<evidence type="ECO:0000256" key="4">
    <source>
        <dbReference type="ARBA" id="ARBA00022989"/>
    </source>
</evidence>
<keyword evidence="4 6" id="KW-1133">Transmembrane helix</keyword>
<dbReference type="GO" id="GO:0005886">
    <property type="term" value="C:plasma membrane"/>
    <property type="evidence" value="ECO:0007669"/>
    <property type="project" value="UniProtKB-SubCell"/>
</dbReference>
<sequence>MHSEQIEEPDVTPLININLVLLVMVLAMASHSARLLPLEMPKAKDDARTEFVEMDQAVGLRVFKDGSYGMAGRQGLKAGDLPEAIDQLDPGRIILISMDPKAKYESLVRALDVIMAKPDLQVAFGSAGGPAVRIPASAPAPK</sequence>
<accession>A0A0F9GB18</accession>
<dbReference type="InterPro" id="IPR003400">
    <property type="entry name" value="ExbD"/>
</dbReference>
<name>A0A0F9GB18_9ZZZZ</name>
<comment type="caution">
    <text evidence="7">The sequence shown here is derived from an EMBL/GenBank/DDBJ whole genome shotgun (WGS) entry which is preliminary data.</text>
</comment>
<dbReference type="Pfam" id="PF02472">
    <property type="entry name" value="ExbD"/>
    <property type="match status" value="1"/>
</dbReference>
<keyword evidence="5 6" id="KW-0472">Membrane</keyword>
<organism evidence="7">
    <name type="scientific">marine sediment metagenome</name>
    <dbReference type="NCBI Taxonomy" id="412755"/>
    <lineage>
        <taxon>unclassified sequences</taxon>
        <taxon>metagenomes</taxon>
        <taxon>ecological metagenomes</taxon>
    </lineage>
</organism>
<dbReference type="AlphaFoldDB" id="A0A0F9GB18"/>
<evidence type="ECO:0000313" key="7">
    <source>
        <dbReference type="EMBL" id="KKL60327.1"/>
    </source>
</evidence>
<evidence type="ECO:0000256" key="5">
    <source>
        <dbReference type="ARBA" id="ARBA00023136"/>
    </source>
</evidence>
<evidence type="ECO:0000256" key="6">
    <source>
        <dbReference type="SAM" id="Phobius"/>
    </source>
</evidence>
<dbReference type="EMBL" id="LAZR01029187">
    <property type="protein sequence ID" value="KKL60327.1"/>
    <property type="molecule type" value="Genomic_DNA"/>
</dbReference>
<feature type="transmembrane region" description="Helical" evidence="6">
    <location>
        <begin position="15"/>
        <end position="36"/>
    </location>
</feature>
<keyword evidence="3 6" id="KW-0812">Transmembrane</keyword>
<keyword evidence="2" id="KW-1003">Cell membrane</keyword>
<dbReference type="GO" id="GO:0022857">
    <property type="term" value="F:transmembrane transporter activity"/>
    <property type="evidence" value="ECO:0007669"/>
    <property type="project" value="InterPro"/>
</dbReference>
<evidence type="ECO:0000256" key="2">
    <source>
        <dbReference type="ARBA" id="ARBA00022475"/>
    </source>
</evidence>
<proteinExistence type="predicted"/>
<evidence type="ECO:0000256" key="1">
    <source>
        <dbReference type="ARBA" id="ARBA00004162"/>
    </source>
</evidence>
<evidence type="ECO:0000256" key="3">
    <source>
        <dbReference type="ARBA" id="ARBA00022692"/>
    </source>
</evidence>
<protein>
    <recommendedName>
        <fullName evidence="8">Biopolymer transport protein ExbD/TolR</fullName>
    </recommendedName>
</protein>
<comment type="subcellular location">
    <subcellularLocation>
        <location evidence="1">Cell membrane</location>
        <topology evidence="1">Single-pass membrane protein</topology>
    </subcellularLocation>
</comment>
<evidence type="ECO:0008006" key="8">
    <source>
        <dbReference type="Google" id="ProtNLM"/>
    </source>
</evidence>
<reference evidence="7" key="1">
    <citation type="journal article" date="2015" name="Nature">
        <title>Complex archaea that bridge the gap between prokaryotes and eukaryotes.</title>
        <authorList>
            <person name="Spang A."/>
            <person name="Saw J.H."/>
            <person name="Jorgensen S.L."/>
            <person name="Zaremba-Niedzwiedzka K."/>
            <person name="Martijn J."/>
            <person name="Lind A.E."/>
            <person name="van Eijk R."/>
            <person name="Schleper C."/>
            <person name="Guy L."/>
            <person name="Ettema T.J."/>
        </authorList>
    </citation>
    <scope>NUCLEOTIDE SEQUENCE</scope>
</reference>
<gene>
    <name evidence="7" type="ORF">LCGC14_2206430</name>
</gene>